<keyword evidence="8 10" id="KW-0472">Membrane</keyword>
<dbReference type="PROSITE" id="PS00874">
    <property type="entry name" value="T2SP_F"/>
    <property type="match status" value="1"/>
</dbReference>
<evidence type="ECO:0000256" key="7">
    <source>
        <dbReference type="ARBA" id="ARBA00022989"/>
    </source>
</evidence>
<dbReference type="FunFam" id="1.20.81.30:FF:000001">
    <property type="entry name" value="Type II secretion system protein F"/>
    <property type="match status" value="2"/>
</dbReference>
<protein>
    <submittedName>
        <fullName evidence="12">Type IV pilus assembly protein PilC</fullName>
    </submittedName>
</protein>
<dbReference type="InterPro" id="IPR042094">
    <property type="entry name" value="T2SS_GspF_sf"/>
</dbReference>
<reference evidence="12 13" key="1">
    <citation type="submission" date="2016-11" db="EMBL/GenBank/DDBJ databases">
        <authorList>
            <person name="Jaros S."/>
            <person name="Januszkiewicz K."/>
            <person name="Wedrychowicz H."/>
        </authorList>
    </citation>
    <scope>NUCLEOTIDE SEQUENCE [LARGE SCALE GENOMIC DNA]</scope>
    <source>
        <strain evidence="12 13">DSM 17918</strain>
    </source>
</reference>
<evidence type="ECO:0000256" key="4">
    <source>
        <dbReference type="ARBA" id="ARBA00022475"/>
    </source>
</evidence>
<proteinExistence type="inferred from homology"/>
<feature type="domain" description="Type II secretion system protein GspF" evidence="11">
    <location>
        <begin position="268"/>
        <end position="390"/>
    </location>
</feature>
<accession>A0A1M4U3D6</accession>
<keyword evidence="13" id="KW-1185">Reference proteome</keyword>
<evidence type="ECO:0000256" key="1">
    <source>
        <dbReference type="ARBA" id="ARBA00004429"/>
    </source>
</evidence>
<dbReference type="Pfam" id="PF00482">
    <property type="entry name" value="T2SSF"/>
    <property type="match status" value="2"/>
</dbReference>
<dbReference type="RefSeq" id="WP_073341392.1">
    <property type="nucleotide sequence ID" value="NZ_FQVH01000002.1"/>
</dbReference>
<feature type="transmembrane region" description="Helical" evidence="10">
    <location>
        <begin position="207"/>
        <end position="234"/>
    </location>
</feature>
<organism evidence="12 13">
    <name type="scientific">Caldanaerobius fijiensis DSM 17918</name>
    <dbReference type="NCBI Taxonomy" id="1121256"/>
    <lineage>
        <taxon>Bacteria</taxon>
        <taxon>Bacillati</taxon>
        <taxon>Bacillota</taxon>
        <taxon>Clostridia</taxon>
        <taxon>Thermoanaerobacterales</taxon>
        <taxon>Thermoanaerobacteraceae</taxon>
        <taxon>Caldanaerobius</taxon>
    </lineage>
</organism>
<name>A0A1M4U3D6_9THEO</name>
<keyword evidence="5" id="KW-0997">Cell inner membrane</keyword>
<evidence type="ECO:0000313" key="12">
    <source>
        <dbReference type="EMBL" id="SHE51150.1"/>
    </source>
</evidence>
<dbReference type="AlphaFoldDB" id="A0A1M4U3D6"/>
<evidence type="ECO:0000256" key="6">
    <source>
        <dbReference type="ARBA" id="ARBA00022692"/>
    </source>
</evidence>
<evidence type="ECO:0000259" key="11">
    <source>
        <dbReference type="Pfam" id="PF00482"/>
    </source>
</evidence>
<evidence type="ECO:0000256" key="10">
    <source>
        <dbReference type="SAM" id="Phobius"/>
    </source>
</evidence>
<dbReference type="PANTHER" id="PTHR30012">
    <property type="entry name" value="GENERAL SECRETION PATHWAY PROTEIN"/>
    <property type="match status" value="1"/>
</dbReference>
<keyword evidence="3 9" id="KW-0813">Transport</keyword>
<dbReference type="InterPro" id="IPR018076">
    <property type="entry name" value="T2SS_GspF_dom"/>
</dbReference>
<keyword evidence="6 9" id="KW-0812">Transmembrane</keyword>
<dbReference type="Gene3D" id="1.20.81.30">
    <property type="entry name" value="Type II secretion system (T2SS), domain F"/>
    <property type="match status" value="2"/>
</dbReference>
<dbReference type="OrthoDB" id="9805682at2"/>
<sequence length="400" mass="44698">MPQYFFRARDAQGLLVSGTIDADNYSEAVKAVQDKKVYPVEIKEIIQGRNISIEFSKVKVSDLAIFCRQFATLLNAGISIANCFDILRQQTSNKKLRDVLGQIYEDVQKGKSLSESMRSYSVFPEILINMIEAGEVSGRLDMVLDRMAVYFEKENATNQKIKAALTYPAIVSVVAVLVVIFLVSYVLPTFINMLTSAGAQLPLPTKILLTVSFILGHFWYYIFAILFLTALSLYRYIKTPEGRRMYDWIKLKAPIFGNLNRRVITSRFTRTLGVLLASGIPVMQAMQVVEKVVGNVIVAEGLKRAEEGIRQGKGLSKPLSSIGVFQPMVIQMISVGEESGMLDSLLDKTADFFDGEVDRAVSQMTTMLEPVIILVLAVVVGFIVISIVMPMFQMYNTIKY</sequence>
<dbReference type="Proteomes" id="UP000184088">
    <property type="component" value="Unassembled WGS sequence"/>
</dbReference>
<dbReference type="InterPro" id="IPR001992">
    <property type="entry name" value="T2SS_GspF/T4SS_PilC_CS"/>
</dbReference>
<keyword evidence="4" id="KW-1003">Cell membrane</keyword>
<evidence type="ECO:0000256" key="3">
    <source>
        <dbReference type="ARBA" id="ARBA00022448"/>
    </source>
</evidence>
<dbReference type="STRING" id="1121256.SAMN02746089_00368"/>
<evidence type="ECO:0000256" key="2">
    <source>
        <dbReference type="ARBA" id="ARBA00005745"/>
    </source>
</evidence>
<evidence type="ECO:0000256" key="5">
    <source>
        <dbReference type="ARBA" id="ARBA00022519"/>
    </source>
</evidence>
<dbReference type="GO" id="GO:0005886">
    <property type="term" value="C:plasma membrane"/>
    <property type="evidence" value="ECO:0007669"/>
    <property type="project" value="UniProtKB-SubCell"/>
</dbReference>
<comment type="similarity">
    <text evidence="2 9">Belongs to the GSP F family.</text>
</comment>
<comment type="subcellular location">
    <subcellularLocation>
        <location evidence="1">Cell inner membrane</location>
        <topology evidence="1">Multi-pass membrane protein</topology>
    </subcellularLocation>
    <subcellularLocation>
        <location evidence="9">Cell membrane</location>
        <topology evidence="9">Multi-pass membrane protein</topology>
    </subcellularLocation>
</comment>
<dbReference type="PANTHER" id="PTHR30012:SF0">
    <property type="entry name" value="TYPE II SECRETION SYSTEM PROTEIN F-RELATED"/>
    <property type="match status" value="1"/>
</dbReference>
<keyword evidence="7 10" id="KW-1133">Transmembrane helix</keyword>
<dbReference type="InterPro" id="IPR003004">
    <property type="entry name" value="GspF/PilC"/>
</dbReference>
<evidence type="ECO:0000313" key="13">
    <source>
        <dbReference type="Proteomes" id="UP000184088"/>
    </source>
</evidence>
<evidence type="ECO:0000256" key="8">
    <source>
        <dbReference type="ARBA" id="ARBA00023136"/>
    </source>
</evidence>
<dbReference type="EMBL" id="FQVH01000002">
    <property type="protein sequence ID" value="SHE51150.1"/>
    <property type="molecule type" value="Genomic_DNA"/>
</dbReference>
<feature type="transmembrane region" description="Helical" evidence="10">
    <location>
        <begin position="165"/>
        <end position="187"/>
    </location>
</feature>
<dbReference type="GO" id="GO:0009306">
    <property type="term" value="P:protein secretion"/>
    <property type="evidence" value="ECO:0007669"/>
    <property type="project" value="InterPro"/>
</dbReference>
<feature type="transmembrane region" description="Helical" evidence="10">
    <location>
        <begin position="371"/>
        <end position="392"/>
    </location>
</feature>
<gene>
    <name evidence="12" type="ORF">SAMN02746089_00368</name>
</gene>
<evidence type="ECO:0000256" key="9">
    <source>
        <dbReference type="RuleBase" id="RU003923"/>
    </source>
</evidence>
<feature type="domain" description="Type II secretion system protein GspF" evidence="11">
    <location>
        <begin position="66"/>
        <end position="188"/>
    </location>
</feature>
<dbReference type="PRINTS" id="PR00812">
    <property type="entry name" value="BCTERIALGSPF"/>
</dbReference>